<reference evidence="2 3" key="1">
    <citation type="journal article" date="2015" name="Nat. Commun.">
        <title>Lucilia cuprina genome unlocks parasitic fly biology to underpin future interventions.</title>
        <authorList>
            <person name="Anstead C.A."/>
            <person name="Korhonen P.K."/>
            <person name="Young N.D."/>
            <person name="Hall R.S."/>
            <person name="Jex A.R."/>
            <person name="Murali S.C."/>
            <person name="Hughes D.S."/>
            <person name="Lee S.F."/>
            <person name="Perry T."/>
            <person name="Stroehlein A.J."/>
            <person name="Ansell B.R."/>
            <person name="Breugelmans B."/>
            <person name="Hofmann A."/>
            <person name="Qu J."/>
            <person name="Dugan S."/>
            <person name="Lee S.L."/>
            <person name="Chao H."/>
            <person name="Dinh H."/>
            <person name="Han Y."/>
            <person name="Doddapaneni H.V."/>
            <person name="Worley K.C."/>
            <person name="Muzny D.M."/>
            <person name="Ioannidis P."/>
            <person name="Waterhouse R.M."/>
            <person name="Zdobnov E.M."/>
            <person name="James P.J."/>
            <person name="Bagnall N.H."/>
            <person name="Kotze A.C."/>
            <person name="Gibbs R.A."/>
            <person name="Richards S."/>
            <person name="Batterham P."/>
            <person name="Gasser R.B."/>
        </authorList>
    </citation>
    <scope>NUCLEOTIDE SEQUENCE [LARGE SCALE GENOMIC DNA]</scope>
    <source>
        <strain evidence="2 3">LS</strain>
        <tissue evidence="2">Full body</tissue>
    </source>
</reference>
<keyword evidence="3" id="KW-1185">Reference proteome</keyword>
<evidence type="ECO:0000256" key="1">
    <source>
        <dbReference type="SAM" id="SignalP"/>
    </source>
</evidence>
<gene>
    <name evidence="2" type="ORF">FF38_12696</name>
</gene>
<dbReference type="Proteomes" id="UP000037069">
    <property type="component" value="Unassembled WGS sequence"/>
</dbReference>
<comment type="caution">
    <text evidence="2">The sequence shown here is derived from an EMBL/GenBank/DDBJ whole genome shotgun (WGS) entry which is preliminary data.</text>
</comment>
<organism evidence="2 3">
    <name type="scientific">Lucilia cuprina</name>
    <name type="common">Green bottle fly</name>
    <name type="synonym">Australian sheep blowfly</name>
    <dbReference type="NCBI Taxonomy" id="7375"/>
    <lineage>
        <taxon>Eukaryota</taxon>
        <taxon>Metazoa</taxon>
        <taxon>Ecdysozoa</taxon>
        <taxon>Arthropoda</taxon>
        <taxon>Hexapoda</taxon>
        <taxon>Insecta</taxon>
        <taxon>Pterygota</taxon>
        <taxon>Neoptera</taxon>
        <taxon>Endopterygota</taxon>
        <taxon>Diptera</taxon>
        <taxon>Brachycera</taxon>
        <taxon>Muscomorpha</taxon>
        <taxon>Oestroidea</taxon>
        <taxon>Calliphoridae</taxon>
        <taxon>Luciliinae</taxon>
        <taxon>Lucilia</taxon>
    </lineage>
</organism>
<dbReference type="EMBL" id="JRES01000933">
    <property type="protein sequence ID" value="KNC27108.1"/>
    <property type="molecule type" value="Genomic_DNA"/>
</dbReference>
<sequence length="201" mass="24427">MWFKLNSIILFVILIRSAFTKSFDNSNDSSLNELLPQQKLLHYVGRNFLHLAEEYAIKYADISRAILKDKTLLSEHTPEVENFKNKLIKFLENYENQKSLSQNMNIMEIFANTTEYYYKLPEENHTMETRFILKLLNKYNYKEIEKDIAKDFEPFIENFEKLFEEYEGNWDRTLMDWYEKFKTLKEFEHKLEAFSEFMELV</sequence>
<protein>
    <submittedName>
        <fullName evidence="2">Uncharacterized protein</fullName>
    </submittedName>
</protein>
<feature type="signal peptide" evidence="1">
    <location>
        <begin position="1"/>
        <end position="20"/>
    </location>
</feature>
<evidence type="ECO:0000313" key="3">
    <source>
        <dbReference type="Proteomes" id="UP000037069"/>
    </source>
</evidence>
<dbReference type="AlphaFoldDB" id="A0A0L0C425"/>
<name>A0A0L0C425_LUCCU</name>
<dbReference type="OrthoDB" id="8031411at2759"/>
<proteinExistence type="predicted"/>
<feature type="chain" id="PRO_5005535858" evidence="1">
    <location>
        <begin position="21"/>
        <end position="201"/>
    </location>
</feature>
<evidence type="ECO:0000313" key="2">
    <source>
        <dbReference type="EMBL" id="KNC27108.1"/>
    </source>
</evidence>
<keyword evidence="1" id="KW-0732">Signal</keyword>
<accession>A0A0L0C425</accession>